<dbReference type="Proteomes" id="UP000004756">
    <property type="component" value="Unassembled WGS sequence"/>
</dbReference>
<gene>
    <name evidence="2" type="ORF">CLOSTASPAR_06696</name>
</gene>
<keyword evidence="3" id="KW-1185">Reference proteome</keyword>
<comment type="similarity">
    <text evidence="1">Belongs to the UPF0251 family.</text>
</comment>
<reference evidence="2 3" key="2">
    <citation type="submission" date="2009-02" db="EMBL/GenBank/DDBJ databases">
        <title>Draft genome sequence of Clostridium asparagiforme (DSM 15981).</title>
        <authorList>
            <person name="Sudarsanam P."/>
            <person name="Ley R."/>
            <person name="Guruge J."/>
            <person name="Turnbaugh P.J."/>
            <person name="Mahowald M."/>
            <person name="Liep D."/>
            <person name="Gordon J."/>
        </authorList>
    </citation>
    <scope>NUCLEOTIDE SEQUENCE [LARGE SCALE GENOMIC DNA]</scope>
    <source>
        <strain evidence="2 3">DSM 15981</strain>
    </source>
</reference>
<evidence type="ECO:0000256" key="1">
    <source>
        <dbReference type="ARBA" id="ARBA00009350"/>
    </source>
</evidence>
<reference evidence="2 3" key="1">
    <citation type="submission" date="2009-01" db="EMBL/GenBank/DDBJ databases">
        <authorList>
            <person name="Fulton L."/>
            <person name="Clifton S."/>
            <person name="Fulton B."/>
            <person name="Xu J."/>
            <person name="Minx P."/>
            <person name="Pepin K.H."/>
            <person name="Johnson M."/>
            <person name="Bhonagiri V."/>
            <person name="Nash W.E."/>
            <person name="Mardis E.R."/>
            <person name="Wilson R.K."/>
        </authorList>
    </citation>
    <scope>NUCLEOTIDE SEQUENCE [LARGE SCALE GENOMIC DNA]</scope>
    <source>
        <strain evidence="2 3">DSM 15981</strain>
    </source>
</reference>
<dbReference type="AlphaFoldDB" id="C0DBP0"/>
<protein>
    <submittedName>
        <fullName evidence="2">Uncharacterized protein</fullName>
    </submittedName>
</protein>
<accession>C0DBP0</accession>
<comment type="caution">
    <text evidence="2">The sequence shown here is derived from an EMBL/GenBank/DDBJ whole genome shotgun (WGS) entry which is preliminary data.</text>
</comment>
<sequence>MPSVEVFGPLDQETDGKVELTLEEYETIRLIDLLECTQEECAKQMGVARTTVQAVYNTARRKIADCIVNGRGLEIRGGNYQICPGAAQCCGRNCGKRQCHARRCENKSGGCQNENCGNI</sequence>
<dbReference type="PANTHER" id="PTHR37478:SF2">
    <property type="entry name" value="UPF0251 PROTEIN TK0562"/>
    <property type="match status" value="1"/>
</dbReference>
<dbReference type="Pfam" id="PF02001">
    <property type="entry name" value="DUF134"/>
    <property type="match status" value="1"/>
</dbReference>
<dbReference type="InterPro" id="IPR013324">
    <property type="entry name" value="RNA_pol_sigma_r3/r4-like"/>
</dbReference>
<dbReference type="EMBL" id="ACCJ01000551">
    <property type="protein sequence ID" value="EEG51284.1"/>
    <property type="molecule type" value="Genomic_DNA"/>
</dbReference>
<proteinExistence type="inferred from homology"/>
<evidence type="ECO:0000313" key="2">
    <source>
        <dbReference type="EMBL" id="EEG51284.1"/>
    </source>
</evidence>
<organism evidence="2 3">
    <name type="scientific">[Clostridium] asparagiforme DSM 15981</name>
    <dbReference type="NCBI Taxonomy" id="518636"/>
    <lineage>
        <taxon>Bacteria</taxon>
        <taxon>Bacillati</taxon>
        <taxon>Bacillota</taxon>
        <taxon>Clostridia</taxon>
        <taxon>Lachnospirales</taxon>
        <taxon>Lachnospiraceae</taxon>
        <taxon>Enterocloster</taxon>
    </lineage>
</organism>
<dbReference type="SUPFAM" id="SSF88659">
    <property type="entry name" value="Sigma3 and sigma4 domains of RNA polymerase sigma factors"/>
    <property type="match status" value="1"/>
</dbReference>
<dbReference type="PANTHER" id="PTHR37478">
    <property type="match status" value="1"/>
</dbReference>
<dbReference type="InterPro" id="IPR002852">
    <property type="entry name" value="UPF0251"/>
</dbReference>
<dbReference type="HOGENOM" id="CLU_094511_1_1_9"/>
<name>C0DBP0_9FIRM</name>
<evidence type="ECO:0000313" key="3">
    <source>
        <dbReference type="Proteomes" id="UP000004756"/>
    </source>
</evidence>